<comment type="subcellular location">
    <subcellularLocation>
        <location evidence="1">Membrane</location>
        <topology evidence="1">Multi-pass membrane protein</topology>
    </subcellularLocation>
</comment>
<dbReference type="Pfam" id="PF01594">
    <property type="entry name" value="AI-2E_transport"/>
    <property type="match status" value="1"/>
</dbReference>
<keyword evidence="3 6" id="KW-0812">Transmembrane</keyword>
<organism evidence="7 8">
    <name type="scientific">Motilimonas cestriensis</name>
    <dbReference type="NCBI Taxonomy" id="2742685"/>
    <lineage>
        <taxon>Bacteria</taxon>
        <taxon>Pseudomonadati</taxon>
        <taxon>Pseudomonadota</taxon>
        <taxon>Gammaproteobacteria</taxon>
        <taxon>Alteromonadales</taxon>
        <taxon>Alteromonadales genera incertae sedis</taxon>
        <taxon>Motilimonas</taxon>
    </lineage>
</organism>
<evidence type="ECO:0000256" key="1">
    <source>
        <dbReference type="ARBA" id="ARBA00004141"/>
    </source>
</evidence>
<evidence type="ECO:0000256" key="5">
    <source>
        <dbReference type="ARBA" id="ARBA00023136"/>
    </source>
</evidence>
<gene>
    <name evidence="7" type="ORF">K6Y31_19905</name>
</gene>
<evidence type="ECO:0000256" key="6">
    <source>
        <dbReference type="SAM" id="Phobius"/>
    </source>
</evidence>
<dbReference type="InterPro" id="IPR002549">
    <property type="entry name" value="AI-2E-like"/>
</dbReference>
<proteinExistence type="inferred from homology"/>
<evidence type="ECO:0000313" key="7">
    <source>
        <dbReference type="EMBL" id="MCE2597045.1"/>
    </source>
</evidence>
<feature type="transmembrane region" description="Helical" evidence="6">
    <location>
        <begin position="36"/>
        <end position="54"/>
    </location>
</feature>
<feature type="transmembrane region" description="Helical" evidence="6">
    <location>
        <begin position="66"/>
        <end position="89"/>
    </location>
</feature>
<protein>
    <submittedName>
        <fullName evidence="7">AI-2E family transporter</fullName>
    </submittedName>
</protein>
<evidence type="ECO:0000313" key="8">
    <source>
        <dbReference type="Proteomes" id="UP001201273"/>
    </source>
</evidence>
<dbReference type="PANTHER" id="PTHR21716">
    <property type="entry name" value="TRANSMEMBRANE PROTEIN"/>
    <property type="match status" value="1"/>
</dbReference>
<dbReference type="EMBL" id="JAIMJA010000030">
    <property type="protein sequence ID" value="MCE2597045.1"/>
    <property type="molecule type" value="Genomic_DNA"/>
</dbReference>
<feature type="transmembrane region" description="Helical" evidence="6">
    <location>
        <begin position="315"/>
        <end position="348"/>
    </location>
</feature>
<reference evidence="7 8" key="1">
    <citation type="journal article" date="2022" name="Environ. Microbiol. Rep.">
        <title>Eco-phylogenetic analyses reveal divergent evolution of vitamin B12 metabolism in the marine bacterial family 'Psychromonadaceae'.</title>
        <authorList>
            <person name="Jin X."/>
            <person name="Yang Y."/>
            <person name="Cao H."/>
            <person name="Gao B."/>
            <person name="Zhao Z."/>
        </authorList>
    </citation>
    <scope>NUCLEOTIDE SEQUENCE [LARGE SCALE GENOMIC DNA]</scope>
    <source>
        <strain evidence="7 8">MKS20</strain>
    </source>
</reference>
<evidence type="ECO:0000256" key="4">
    <source>
        <dbReference type="ARBA" id="ARBA00022989"/>
    </source>
</evidence>
<sequence length="362" mass="40179">MKALNFEKHPGRVILLLALCLSAYTSYSLISPYIEPVIIALIFTMLCHPLHSWINNRLKHRENVAAALTCTLITCVILLPMFFIFLAILNQAASYSKSVLAWIQAGGIEQLVAHPWVSQVLQLAREWLPVDVFDSAKINQDLMALASSSGKQALSLSAQFAGSISSFIFSFVLMLFVLFFTLRDYHKLTDFLRHAIPLSRSQEDSLLQEIQMVSKSALLGSFLTALCQGIVGGIGFWIVGIPGLFWGTIMAFASLIPVVGTALIWVPAALFLLLTGEWQWAAFLAVWGVLVVGSIDNFLRPVLMNNISSMNTLVIFLSLMGGIHAFGLMGLIYGPIIIATTFVLFHLYETEFKEFLNYQDKH</sequence>
<name>A0ABS8WFK7_9GAMM</name>
<comment type="caution">
    <text evidence="7">The sequence shown here is derived from an EMBL/GenBank/DDBJ whole genome shotgun (WGS) entry which is preliminary data.</text>
</comment>
<dbReference type="RefSeq" id="WP_233054790.1">
    <property type="nucleotide sequence ID" value="NZ_JAIMJA010000030.1"/>
</dbReference>
<accession>A0ABS8WFK7</accession>
<keyword evidence="8" id="KW-1185">Reference proteome</keyword>
<feature type="transmembrane region" description="Helical" evidence="6">
    <location>
        <begin position="278"/>
        <end position="295"/>
    </location>
</feature>
<feature type="transmembrane region" description="Helical" evidence="6">
    <location>
        <begin position="217"/>
        <end position="238"/>
    </location>
</feature>
<comment type="similarity">
    <text evidence="2">Belongs to the autoinducer-2 exporter (AI-2E) (TC 2.A.86) family.</text>
</comment>
<evidence type="ECO:0000256" key="3">
    <source>
        <dbReference type="ARBA" id="ARBA00022692"/>
    </source>
</evidence>
<keyword evidence="4 6" id="KW-1133">Transmembrane helix</keyword>
<feature type="transmembrane region" description="Helical" evidence="6">
    <location>
        <begin position="244"/>
        <end position="266"/>
    </location>
</feature>
<keyword evidence="5 6" id="KW-0472">Membrane</keyword>
<evidence type="ECO:0000256" key="2">
    <source>
        <dbReference type="ARBA" id="ARBA00009773"/>
    </source>
</evidence>
<dbReference type="Proteomes" id="UP001201273">
    <property type="component" value="Unassembled WGS sequence"/>
</dbReference>
<feature type="transmembrane region" description="Helical" evidence="6">
    <location>
        <begin position="12"/>
        <end position="30"/>
    </location>
</feature>
<dbReference type="PANTHER" id="PTHR21716:SF4">
    <property type="entry name" value="TRANSMEMBRANE PROTEIN 245"/>
    <property type="match status" value="1"/>
</dbReference>
<feature type="transmembrane region" description="Helical" evidence="6">
    <location>
        <begin position="160"/>
        <end position="182"/>
    </location>
</feature>